<accession>A0A7G7VK63</accession>
<protein>
    <submittedName>
        <fullName evidence="2">IS30 family transposase</fullName>
    </submittedName>
</protein>
<dbReference type="GO" id="GO:0032196">
    <property type="term" value="P:transposition"/>
    <property type="evidence" value="ECO:0007669"/>
    <property type="project" value="TreeGrafter"/>
</dbReference>
<dbReference type="NCBIfam" id="NF033563">
    <property type="entry name" value="transpos_IS30"/>
    <property type="match status" value="1"/>
</dbReference>
<dbReference type="GO" id="GO:0015074">
    <property type="term" value="P:DNA integration"/>
    <property type="evidence" value="ECO:0007669"/>
    <property type="project" value="InterPro"/>
</dbReference>
<dbReference type="Gene3D" id="3.30.420.10">
    <property type="entry name" value="Ribonuclease H-like superfamily/Ribonuclease H"/>
    <property type="match status" value="1"/>
</dbReference>
<dbReference type="PROSITE" id="PS50994">
    <property type="entry name" value="INTEGRASE"/>
    <property type="match status" value="1"/>
</dbReference>
<evidence type="ECO:0000313" key="3">
    <source>
        <dbReference type="Proteomes" id="UP000515480"/>
    </source>
</evidence>
<dbReference type="KEGG" id="stim:H1B31_00560"/>
<proteinExistence type="predicted"/>
<name>A0A7G7VK63_9FIRM</name>
<dbReference type="PANTHER" id="PTHR10948:SF23">
    <property type="entry name" value="TRANSPOSASE INSI FOR INSERTION SEQUENCE ELEMENT IS30A-RELATED"/>
    <property type="match status" value="1"/>
</dbReference>
<dbReference type="AlphaFoldDB" id="A0A7G7VK63"/>
<gene>
    <name evidence="2" type="ORF">H1B31_00560</name>
</gene>
<dbReference type="InterPro" id="IPR051917">
    <property type="entry name" value="Transposase-Integrase"/>
</dbReference>
<dbReference type="InterPro" id="IPR001584">
    <property type="entry name" value="Integrase_cat-core"/>
</dbReference>
<dbReference type="Proteomes" id="UP000515480">
    <property type="component" value="Chromosome"/>
</dbReference>
<evidence type="ECO:0000313" key="2">
    <source>
        <dbReference type="EMBL" id="QNH54506.1"/>
    </source>
</evidence>
<dbReference type="PANTHER" id="PTHR10948">
    <property type="entry name" value="TRANSPOSASE"/>
    <property type="match status" value="1"/>
</dbReference>
<feature type="domain" description="Integrase catalytic" evidence="1">
    <location>
        <begin position="1"/>
        <end position="150"/>
    </location>
</feature>
<dbReference type="InterPro" id="IPR036397">
    <property type="entry name" value="RNaseH_sf"/>
</dbReference>
<dbReference type="GO" id="GO:0003676">
    <property type="term" value="F:nucleic acid binding"/>
    <property type="evidence" value="ECO:0007669"/>
    <property type="project" value="InterPro"/>
</dbReference>
<dbReference type="GO" id="GO:0004803">
    <property type="term" value="F:transposase activity"/>
    <property type="evidence" value="ECO:0007669"/>
    <property type="project" value="TreeGrafter"/>
</dbReference>
<reference evidence="2 3" key="1">
    <citation type="submission" date="2020-07" db="EMBL/GenBank/DDBJ databases">
        <title>Complete genome and description of Selenomonas timonensis sp. nov., a new bacterium isolated from a gingivitis subject.</title>
        <authorList>
            <person name="Antezack A."/>
        </authorList>
    </citation>
    <scope>NUCLEOTIDE SEQUENCE [LARGE SCALE GENOMIC DNA]</scope>
    <source>
        <strain evidence="2 3">Marseille-Q3039</strain>
    </source>
</reference>
<sequence>MSTVLDNIKPDLMLGGSRGKEALLSIAERKSRFPCLRKVKDKKSSSIMEALRAIQEEFGGSFEELFETITTDHGTEFSRLPELEEGCNLRIYYAHPYCPSDKGMIENMNRIIRRFIPKGKRLEDCTENEIIAIQQWLRDLPRKKLGYHTAQECFLNECRKASIC</sequence>
<keyword evidence="3" id="KW-1185">Reference proteome</keyword>
<dbReference type="InterPro" id="IPR012337">
    <property type="entry name" value="RNaseH-like_sf"/>
</dbReference>
<dbReference type="SUPFAM" id="SSF53098">
    <property type="entry name" value="Ribonuclease H-like"/>
    <property type="match status" value="1"/>
</dbReference>
<evidence type="ECO:0000259" key="1">
    <source>
        <dbReference type="PROSITE" id="PS50994"/>
    </source>
</evidence>
<dbReference type="GO" id="GO:0005829">
    <property type="term" value="C:cytosol"/>
    <property type="evidence" value="ECO:0007669"/>
    <property type="project" value="TreeGrafter"/>
</dbReference>
<organism evidence="2 3">
    <name type="scientific">Selenomonas timonae</name>
    <dbReference type="NCBI Taxonomy" id="2754044"/>
    <lineage>
        <taxon>Bacteria</taxon>
        <taxon>Bacillati</taxon>
        <taxon>Bacillota</taxon>
        <taxon>Negativicutes</taxon>
        <taxon>Selenomonadales</taxon>
        <taxon>Selenomonadaceae</taxon>
        <taxon>Selenomonas</taxon>
    </lineage>
</organism>
<dbReference type="InterPro" id="IPR053392">
    <property type="entry name" value="Transposase_IS30-like"/>
</dbReference>
<dbReference type="EMBL" id="CP060204">
    <property type="protein sequence ID" value="QNH54506.1"/>
    <property type="molecule type" value="Genomic_DNA"/>
</dbReference>